<dbReference type="PANTHER" id="PTHR42865">
    <property type="entry name" value="PROTON/GLUTAMATE-ASPARTATE SYMPORTER"/>
    <property type="match status" value="1"/>
</dbReference>
<evidence type="ECO:0000313" key="9">
    <source>
        <dbReference type="EMBL" id="SHJ47147.1"/>
    </source>
</evidence>
<proteinExistence type="predicted"/>
<dbReference type="Proteomes" id="UP000184080">
    <property type="component" value="Unassembled WGS sequence"/>
</dbReference>
<evidence type="ECO:0000256" key="2">
    <source>
        <dbReference type="ARBA" id="ARBA00022448"/>
    </source>
</evidence>
<feature type="transmembrane region" description="Helical" evidence="8">
    <location>
        <begin position="152"/>
        <end position="169"/>
    </location>
</feature>
<dbReference type="AlphaFoldDB" id="A0A1M6JKC7"/>
<evidence type="ECO:0000256" key="6">
    <source>
        <dbReference type="ARBA" id="ARBA00022989"/>
    </source>
</evidence>
<comment type="subcellular location">
    <subcellularLocation>
        <location evidence="1">Cell membrane</location>
        <topology evidence="1">Multi-pass membrane protein</topology>
    </subcellularLocation>
</comment>
<feature type="transmembrane region" description="Helical" evidence="8">
    <location>
        <begin position="7"/>
        <end position="29"/>
    </location>
</feature>
<keyword evidence="7 8" id="KW-0472">Membrane</keyword>
<sequence length="428" mass="45921">MKKKKRSITIWIIAALILGIIFGIIGNVLMPTAFNASVIKWVLKPMGDVFLRGIKMVVIPLVLFSLICGTASMGDIKKLGRIGGKTLAFYLSTTAFAITLALIMANIFKPGMGVVRTVSSANINTQTPPFIMDLFVNMIPTNPVESLIKGDMLQIITFAVIFGAALTLLGKKGEPLIELFNDINDVFLKIIELVMLTAPFGVFALISQVVLTQGIDILLSLLKYFLVVVLTLVIHTVVSYGGLLRVLGKVNPIPFFKKFWPTMLVGFSTSSSNATIPVTMDACTNKLGAADKITSFTIPLGATINMDGTAIMQGVAAMFIAQVYGIHISLYQQLMIILTATLASIGTAGVPGAGIVMLSMVLQQVGLPLEGIALILSVDRLLDMMRTVTNITGDAVCTIIVSNSEKELDHKVYNCIGTSKEADSIESV</sequence>
<keyword evidence="3" id="KW-1003">Cell membrane</keyword>
<dbReference type="Pfam" id="PF00375">
    <property type="entry name" value="SDF"/>
    <property type="match status" value="1"/>
</dbReference>
<protein>
    <submittedName>
        <fullName evidence="9">Na+/H+-dicarboxylate symporter</fullName>
    </submittedName>
</protein>
<feature type="transmembrane region" description="Helical" evidence="8">
    <location>
        <begin position="310"/>
        <end position="330"/>
    </location>
</feature>
<keyword evidence="5" id="KW-0769">Symport</keyword>
<organism evidence="9 10">
    <name type="scientific">Clostridium amylolyticum</name>
    <dbReference type="NCBI Taxonomy" id="1121298"/>
    <lineage>
        <taxon>Bacteria</taxon>
        <taxon>Bacillati</taxon>
        <taxon>Bacillota</taxon>
        <taxon>Clostridia</taxon>
        <taxon>Eubacteriales</taxon>
        <taxon>Clostridiaceae</taxon>
        <taxon>Clostridium</taxon>
    </lineage>
</organism>
<feature type="transmembrane region" description="Helical" evidence="8">
    <location>
        <begin position="49"/>
        <end position="67"/>
    </location>
</feature>
<evidence type="ECO:0000256" key="8">
    <source>
        <dbReference type="SAM" id="Phobius"/>
    </source>
</evidence>
<keyword evidence="2" id="KW-0813">Transport</keyword>
<dbReference type="EMBL" id="FQZO01000005">
    <property type="protein sequence ID" value="SHJ47147.1"/>
    <property type="molecule type" value="Genomic_DNA"/>
</dbReference>
<dbReference type="FunFam" id="1.10.3860.10:FF:000001">
    <property type="entry name" value="C4-dicarboxylate transport protein"/>
    <property type="match status" value="1"/>
</dbReference>
<accession>A0A1M6JKC7</accession>
<dbReference type="OrthoDB" id="9768885at2"/>
<feature type="transmembrane region" description="Helical" evidence="8">
    <location>
        <begin position="87"/>
        <end position="108"/>
    </location>
</feature>
<dbReference type="SUPFAM" id="SSF118215">
    <property type="entry name" value="Proton glutamate symport protein"/>
    <property type="match status" value="1"/>
</dbReference>
<keyword evidence="4 8" id="KW-0812">Transmembrane</keyword>
<evidence type="ECO:0000256" key="1">
    <source>
        <dbReference type="ARBA" id="ARBA00004651"/>
    </source>
</evidence>
<dbReference type="InterPro" id="IPR036458">
    <property type="entry name" value="Na:dicarbo_symporter_sf"/>
</dbReference>
<feature type="transmembrane region" description="Helical" evidence="8">
    <location>
        <begin position="190"/>
        <end position="212"/>
    </location>
</feature>
<dbReference type="GO" id="GO:0006835">
    <property type="term" value="P:dicarboxylic acid transport"/>
    <property type="evidence" value="ECO:0007669"/>
    <property type="project" value="TreeGrafter"/>
</dbReference>
<evidence type="ECO:0000256" key="4">
    <source>
        <dbReference type="ARBA" id="ARBA00022692"/>
    </source>
</evidence>
<keyword evidence="10" id="KW-1185">Reference proteome</keyword>
<feature type="transmembrane region" description="Helical" evidence="8">
    <location>
        <begin position="336"/>
        <end position="362"/>
    </location>
</feature>
<evidence type="ECO:0000256" key="7">
    <source>
        <dbReference type="ARBA" id="ARBA00023136"/>
    </source>
</evidence>
<name>A0A1M6JKC7_9CLOT</name>
<reference evidence="9 10" key="1">
    <citation type="submission" date="2016-11" db="EMBL/GenBank/DDBJ databases">
        <authorList>
            <person name="Jaros S."/>
            <person name="Januszkiewicz K."/>
            <person name="Wedrychowicz H."/>
        </authorList>
    </citation>
    <scope>NUCLEOTIDE SEQUENCE [LARGE SCALE GENOMIC DNA]</scope>
    <source>
        <strain evidence="9 10">DSM 21864</strain>
    </source>
</reference>
<dbReference type="GO" id="GO:0005886">
    <property type="term" value="C:plasma membrane"/>
    <property type="evidence" value="ECO:0007669"/>
    <property type="project" value="UniProtKB-SubCell"/>
</dbReference>
<dbReference type="GO" id="GO:0015293">
    <property type="term" value="F:symporter activity"/>
    <property type="evidence" value="ECO:0007669"/>
    <property type="project" value="UniProtKB-KW"/>
</dbReference>
<dbReference type="PANTHER" id="PTHR42865:SF7">
    <property type="entry name" value="PROTON_GLUTAMATE-ASPARTATE SYMPORTER"/>
    <property type="match status" value="1"/>
</dbReference>
<gene>
    <name evidence="9" type="ORF">SAMN05444401_3135</name>
</gene>
<feature type="transmembrane region" description="Helical" evidence="8">
    <location>
        <begin position="224"/>
        <end position="248"/>
    </location>
</feature>
<evidence type="ECO:0000256" key="3">
    <source>
        <dbReference type="ARBA" id="ARBA00022475"/>
    </source>
</evidence>
<dbReference type="Gene3D" id="1.10.3860.10">
    <property type="entry name" value="Sodium:dicarboxylate symporter"/>
    <property type="match status" value="1"/>
</dbReference>
<keyword evidence="6 8" id="KW-1133">Transmembrane helix</keyword>
<dbReference type="PRINTS" id="PR00173">
    <property type="entry name" value="EDTRNSPORT"/>
</dbReference>
<dbReference type="STRING" id="1121298.SAMN05444401_3135"/>
<evidence type="ECO:0000256" key="5">
    <source>
        <dbReference type="ARBA" id="ARBA00022847"/>
    </source>
</evidence>
<dbReference type="RefSeq" id="WP_073008713.1">
    <property type="nucleotide sequence ID" value="NZ_FQZO01000005.1"/>
</dbReference>
<evidence type="ECO:0000313" key="10">
    <source>
        <dbReference type="Proteomes" id="UP000184080"/>
    </source>
</evidence>
<dbReference type="InterPro" id="IPR001991">
    <property type="entry name" value="Na-dicarboxylate_symporter"/>
</dbReference>